<proteinExistence type="inferred from homology"/>
<dbReference type="InterPro" id="IPR002528">
    <property type="entry name" value="MATE_fam"/>
</dbReference>
<dbReference type="CDD" id="cd13143">
    <property type="entry name" value="MATE_MepA_like"/>
    <property type="match status" value="1"/>
</dbReference>
<keyword evidence="6 10" id="KW-0812">Transmembrane</keyword>
<evidence type="ECO:0000256" key="7">
    <source>
        <dbReference type="ARBA" id="ARBA00022989"/>
    </source>
</evidence>
<dbReference type="InterPro" id="IPR051327">
    <property type="entry name" value="MATE_MepA_subfamily"/>
</dbReference>
<evidence type="ECO:0000256" key="5">
    <source>
        <dbReference type="ARBA" id="ARBA00022475"/>
    </source>
</evidence>
<keyword evidence="4" id="KW-0813">Transport</keyword>
<gene>
    <name evidence="11" type="ORF">OW763_02510</name>
</gene>
<dbReference type="PANTHER" id="PTHR43823">
    <property type="entry name" value="SPORULATION PROTEIN YKVU"/>
    <property type="match status" value="1"/>
</dbReference>
<feature type="transmembrane region" description="Helical" evidence="10">
    <location>
        <begin position="49"/>
        <end position="73"/>
    </location>
</feature>
<sequence>MNKKEELLANAKISSVLFKLALPATIAMIVNALYNIVDTIFIGRGIGTLGIAGVAIQLPVQIIILSCALLIGIGSGSMISRNLGKKDTEKVNYIACNSFLCVGCMGIIFSILGYMFATPIVDFFGATKNILPYARDYVKIMFIGSLYFPFCVSTNNLIRAEGNSRDAMISMIIGFLTNILLDYIFIFILDMGIKGAALATILSKLGSFIYIIIYLNSSRTSIQIKLKYFVPQKNIIKEIISIGFSGFAVQVSSSIVTIILNHILGHLGGDLSIAIYGIIYKITLFLFMPLNGMIQGMQPIVGYNYGCNNISRIKETIKLTIICTTIITTIGVLIGELFPYQIISLFNKDEVLLSHGVSALRIVIIMTPFVGVQMTGLGISQSLGKSLTSFFLSILRQVLLFIPLILLLPNIYNLGIWGIWIAFPIADLLSMIITILISKKQFKNFIVENNTYTKI</sequence>
<comment type="caution">
    <text evidence="11">The sequence shown here is derived from an EMBL/GenBank/DDBJ whole genome shotgun (WGS) entry which is preliminary data.</text>
</comment>
<feature type="transmembrane region" description="Helical" evidence="10">
    <location>
        <begin position="271"/>
        <end position="290"/>
    </location>
</feature>
<keyword evidence="5" id="KW-1003">Cell membrane</keyword>
<organism evidence="11 12">
    <name type="scientific">Clostridium aestuarii</name>
    <dbReference type="NCBI Taxonomy" id="338193"/>
    <lineage>
        <taxon>Bacteria</taxon>
        <taxon>Bacillati</taxon>
        <taxon>Bacillota</taxon>
        <taxon>Clostridia</taxon>
        <taxon>Eubacteriales</taxon>
        <taxon>Clostridiaceae</taxon>
        <taxon>Clostridium</taxon>
    </lineage>
</organism>
<keyword evidence="12" id="KW-1185">Reference proteome</keyword>
<keyword evidence="9" id="KW-0046">Antibiotic resistance</keyword>
<feature type="transmembrane region" description="Helical" evidence="10">
    <location>
        <begin position="94"/>
        <end position="117"/>
    </location>
</feature>
<evidence type="ECO:0000256" key="6">
    <source>
        <dbReference type="ARBA" id="ARBA00022692"/>
    </source>
</evidence>
<evidence type="ECO:0000256" key="9">
    <source>
        <dbReference type="ARBA" id="ARBA00023251"/>
    </source>
</evidence>
<feature type="transmembrane region" description="Helical" evidence="10">
    <location>
        <begin position="195"/>
        <end position="215"/>
    </location>
</feature>
<evidence type="ECO:0000256" key="2">
    <source>
        <dbReference type="ARBA" id="ARBA00008417"/>
    </source>
</evidence>
<keyword evidence="7 10" id="KW-1133">Transmembrane helix</keyword>
<feature type="transmembrane region" description="Helical" evidence="10">
    <location>
        <begin position="390"/>
        <end position="408"/>
    </location>
</feature>
<feature type="transmembrane region" description="Helical" evidence="10">
    <location>
        <begin position="20"/>
        <end position="37"/>
    </location>
</feature>
<dbReference type="Proteomes" id="UP001078443">
    <property type="component" value="Unassembled WGS sequence"/>
</dbReference>
<feature type="transmembrane region" description="Helical" evidence="10">
    <location>
        <begin position="414"/>
        <end position="437"/>
    </location>
</feature>
<evidence type="ECO:0000256" key="10">
    <source>
        <dbReference type="SAM" id="Phobius"/>
    </source>
</evidence>
<evidence type="ECO:0000256" key="3">
    <source>
        <dbReference type="ARBA" id="ARBA00022106"/>
    </source>
</evidence>
<dbReference type="RefSeq" id="WP_268039484.1">
    <property type="nucleotide sequence ID" value="NZ_JAPQER010000001.1"/>
</dbReference>
<name>A0ABT4CW47_9CLOT</name>
<dbReference type="InterPro" id="IPR045070">
    <property type="entry name" value="MATE_MepA-like"/>
</dbReference>
<dbReference type="PIRSF" id="PIRSF006603">
    <property type="entry name" value="DinF"/>
    <property type="match status" value="1"/>
</dbReference>
<feature type="transmembrane region" description="Helical" evidence="10">
    <location>
        <begin position="137"/>
        <end position="157"/>
    </location>
</feature>
<feature type="transmembrane region" description="Helical" evidence="10">
    <location>
        <begin position="169"/>
        <end position="189"/>
    </location>
</feature>
<comment type="similarity">
    <text evidence="2">Belongs to the multi antimicrobial extrusion (MATE) (TC 2.A.66.1) family. MepA subfamily.</text>
</comment>
<feature type="transmembrane region" description="Helical" evidence="10">
    <location>
        <begin position="319"/>
        <end position="338"/>
    </location>
</feature>
<dbReference type="EMBL" id="JAPQER010000001">
    <property type="protein sequence ID" value="MCY6483227.1"/>
    <property type="molecule type" value="Genomic_DNA"/>
</dbReference>
<evidence type="ECO:0000313" key="12">
    <source>
        <dbReference type="Proteomes" id="UP001078443"/>
    </source>
</evidence>
<keyword evidence="8 10" id="KW-0472">Membrane</keyword>
<protein>
    <recommendedName>
        <fullName evidence="3">Multidrug export protein MepA</fullName>
    </recommendedName>
</protein>
<accession>A0ABT4CW47</accession>
<dbReference type="PANTHER" id="PTHR43823:SF3">
    <property type="entry name" value="MULTIDRUG EXPORT PROTEIN MEPA"/>
    <property type="match status" value="1"/>
</dbReference>
<evidence type="ECO:0000256" key="1">
    <source>
        <dbReference type="ARBA" id="ARBA00004651"/>
    </source>
</evidence>
<dbReference type="Pfam" id="PF01554">
    <property type="entry name" value="MatE"/>
    <property type="match status" value="2"/>
</dbReference>
<comment type="subcellular location">
    <subcellularLocation>
        <location evidence="1">Cell membrane</location>
        <topology evidence="1">Multi-pass membrane protein</topology>
    </subcellularLocation>
</comment>
<feature type="transmembrane region" description="Helical" evidence="10">
    <location>
        <begin position="358"/>
        <end position="378"/>
    </location>
</feature>
<evidence type="ECO:0000313" key="11">
    <source>
        <dbReference type="EMBL" id="MCY6483227.1"/>
    </source>
</evidence>
<reference evidence="11" key="1">
    <citation type="submission" date="2022-12" db="EMBL/GenBank/DDBJ databases">
        <authorList>
            <person name="Wang J."/>
        </authorList>
    </citation>
    <scope>NUCLEOTIDE SEQUENCE</scope>
    <source>
        <strain evidence="11">HY-45-18</strain>
    </source>
</reference>
<evidence type="ECO:0000256" key="8">
    <source>
        <dbReference type="ARBA" id="ARBA00023136"/>
    </source>
</evidence>
<feature type="transmembrane region" description="Helical" evidence="10">
    <location>
        <begin position="235"/>
        <end position="259"/>
    </location>
</feature>
<evidence type="ECO:0000256" key="4">
    <source>
        <dbReference type="ARBA" id="ARBA00022448"/>
    </source>
</evidence>
<dbReference type="InterPro" id="IPR048279">
    <property type="entry name" value="MdtK-like"/>
</dbReference>
<dbReference type="NCBIfam" id="TIGR00797">
    <property type="entry name" value="matE"/>
    <property type="match status" value="1"/>
</dbReference>